<evidence type="ECO:0000313" key="1">
    <source>
        <dbReference type="EMBL" id="WAR17307.1"/>
    </source>
</evidence>
<gene>
    <name evidence="1" type="ORF">MAR_031901</name>
</gene>
<evidence type="ECO:0000313" key="2">
    <source>
        <dbReference type="Proteomes" id="UP001164746"/>
    </source>
</evidence>
<sequence>MSLVVWARTHESLEQDCLKILPRSNDTYFCGSTLKEQFLGQAFQMPGITEMELPIMLLVLPQSEVSDLIATSGCKKTYFRIAKSIPGCEGEASLNATLNEAIWFVLEVDALQQINLILRKAEALIIVGSTL</sequence>
<name>A0ABY7F8G4_MYAAR</name>
<organism evidence="1 2">
    <name type="scientific">Mya arenaria</name>
    <name type="common">Soft-shell clam</name>
    <dbReference type="NCBI Taxonomy" id="6604"/>
    <lineage>
        <taxon>Eukaryota</taxon>
        <taxon>Metazoa</taxon>
        <taxon>Spiralia</taxon>
        <taxon>Lophotrochozoa</taxon>
        <taxon>Mollusca</taxon>
        <taxon>Bivalvia</taxon>
        <taxon>Autobranchia</taxon>
        <taxon>Heteroconchia</taxon>
        <taxon>Euheterodonta</taxon>
        <taxon>Imparidentia</taxon>
        <taxon>Neoheterodontei</taxon>
        <taxon>Myida</taxon>
        <taxon>Myoidea</taxon>
        <taxon>Myidae</taxon>
        <taxon>Mya</taxon>
    </lineage>
</organism>
<dbReference type="EMBL" id="CP111021">
    <property type="protein sequence ID" value="WAR17307.1"/>
    <property type="molecule type" value="Genomic_DNA"/>
</dbReference>
<keyword evidence="2" id="KW-1185">Reference proteome</keyword>
<reference evidence="1" key="1">
    <citation type="submission" date="2022-11" db="EMBL/GenBank/DDBJ databases">
        <title>Centuries of genome instability and evolution in soft-shell clam transmissible cancer (bioRxiv).</title>
        <authorList>
            <person name="Hart S.F.M."/>
            <person name="Yonemitsu M.A."/>
            <person name="Giersch R.M."/>
            <person name="Beal B.F."/>
            <person name="Arriagada G."/>
            <person name="Davis B.W."/>
            <person name="Ostrander E.A."/>
            <person name="Goff S.P."/>
            <person name="Metzger M.J."/>
        </authorList>
    </citation>
    <scope>NUCLEOTIDE SEQUENCE</scope>
    <source>
        <strain evidence="1">MELC-2E11</strain>
        <tissue evidence="1">Siphon/mantle</tissue>
    </source>
</reference>
<proteinExistence type="predicted"/>
<protein>
    <submittedName>
        <fullName evidence="1">Uncharacterized protein</fullName>
    </submittedName>
</protein>
<accession>A0ABY7F8G4</accession>
<dbReference type="Proteomes" id="UP001164746">
    <property type="component" value="Chromosome 10"/>
</dbReference>